<comment type="caution">
    <text evidence="1">The sequence shown here is derived from an EMBL/GenBank/DDBJ whole genome shotgun (WGS) entry which is preliminary data.</text>
</comment>
<proteinExistence type="predicted"/>
<gene>
    <name evidence="1" type="ORF">AG0111_0g1721</name>
</gene>
<accession>A0ACB6G2Q4</accession>
<keyword evidence="2" id="KW-1185">Reference proteome</keyword>
<evidence type="ECO:0000313" key="2">
    <source>
        <dbReference type="Proteomes" id="UP000293547"/>
    </source>
</evidence>
<sequence>MSTGDSLIEECTNGTTRAGLYLSRLGLEKEIKNPNKPGKPKFSVPELGDLWEATNLKANTIAATYNSRKAIREALRRRDICLDEVARDCLVGYGPKIWNNGREVPFVLSLDTTTTPSKIKGHAQVAEDKYLRHLIYEHPSDARKIRLLVSAWIVQRACRKAEYDRREGKTPQKEAVKSSTDCSSFIDTVRVRSNKRNRSTILASSYSSASSDELVVLGFEDPAKPLVGFKHAVQLDAARKPQSKGPRQTDDSRHTSAKRHKKQTAVAVVIPARKPQPSDPTKTPSKKHTQGEPLGNRKTVPRPAQSRRKGLARGTLRLTTECRTTPRRTRTGTRSERSVQSSADANMNLLAAQLDRDRNAMGIELDDLLLPHNPGSHNLAAIKRTIGLIDTIAINDAQGLRRKLGDSYEKHRIALDRWLGCVKALVEFREITNLEGDENVIEAKFSSLPLPIKRKARLLRQRKHQEIVSWFKRPAVKELDFTIASFSRDVASILSKMTSWSGLPEMGLDEILDPMVPFTKQLLGWFRGVPISSTTRN</sequence>
<dbReference type="Proteomes" id="UP000293547">
    <property type="component" value="Unassembled WGS sequence"/>
</dbReference>
<reference evidence="1 2" key="1">
    <citation type="journal article" date="2019" name="bioRxiv">
        <title>Genomics, evolutionary history and diagnostics of the Alternaria alternata species group including apple and Asian pear pathotypes.</title>
        <authorList>
            <person name="Armitage A.D."/>
            <person name="Cockerton H.M."/>
            <person name="Sreenivasaprasad S."/>
            <person name="Woodhall J.W."/>
            <person name="Lane C.R."/>
            <person name="Harrison R.J."/>
            <person name="Clarkson J.P."/>
        </authorList>
    </citation>
    <scope>NUCLEOTIDE SEQUENCE [LARGE SCALE GENOMIC DNA]</scope>
    <source>
        <strain evidence="1 2">FERA 650</strain>
    </source>
</reference>
<dbReference type="EMBL" id="PDWZ02000001">
    <property type="protein sequence ID" value="KAB2111020.1"/>
    <property type="molecule type" value="Genomic_DNA"/>
</dbReference>
<name>A0ACB6G2Q4_9PLEO</name>
<protein>
    <submittedName>
        <fullName evidence="1">Uncharacterized protein</fullName>
    </submittedName>
</protein>
<evidence type="ECO:0000313" key="1">
    <source>
        <dbReference type="EMBL" id="KAB2111020.1"/>
    </source>
</evidence>
<organism evidence="1 2">
    <name type="scientific">Alternaria gaisen</name>
    <dbReference type="NCBI Taxonomy" id="167740"/>
    <lineage>
        <taxon>Eukaryota</taxon>
        <taxon>Fungi</taxon>
        <taxon>Dikarya</taxon>
        <taxon>Ascomycota</taxon>
        <taxon>Pezizomycotina</taxon>
        <taxon>Dothideomycetes</taxon>
        <taxon>Pleosporomycetidae</taxon>
        <taxon>Pleosporales</taxon>
        <taxon>Pleosporineae</taxon>
        <taxon>Pleosporaceae</taxon>
        <taxon>Alternaria</taxon>
        <taxon>Alternaria sect. Alternaria</taxon>
    </lineage>
</organism>